<keyword evidence="2" id="KW-1185">Reference proteome</keyword>
<dbReference type="Gene3D" id="1.10.8.1060">
    <property type="entry name" value="Corynebacterium glutamicum thioredoxin-dependent arsenate reductase, N-terminal domain"/>
    <property type="match status" value="1"/>
</dbReference>
<organism evidence="1 2">
    <name type="scientific">Intrasporangium chromatireducens Q5-1</name>
    <dbReference type="NCBI Taxonomy" id="584657"/>
    <lineage>
        <taxon>Bacteria</taxon>
        <taxon>Bacillati</taxon>
        <taxon>Actinomycetota</taxon>
        <taxon>Actinomycetes</taxon>
        <taxon>Micrococcales</taxon>
        <taxon>Intrasporangiaceae</taxon>
        <taxon>Intrasporangium</taxon>
    </lineage>
</organism>
<sequence length="77" mass="8275">MGEETEAESLAEVQTRLQERFPGLSPTVVEAAVRTAHASLDGPIRDFVPVLVEHAAQDRLAALAPAEEEVGPQVELE</sequence>
<dbReference type="RefSeq" id="WP_051518334.1">
    <property type="nucleotide sequence ID" value="NZ_AWQS01000045.1"/>
</dbReference>
<protein>
    <submittedName>
        <fullName evidence="1">Uncharacterized protein</fullName>
    </submittedName>
</protein>
<dbReference type="EMBL" id="AWQS01000045">
    <property type="protein sequence ID" value="EWT06496.1"/>
    <property type="molecule type" value="Genomic_DNA"/>
</dbReference>
<evidence type="ECO:0000313" key="1">
    <source>
        <dbReference type="EMBL" id="EWT06496.1"/>
    </source>
</evidence>
<dbReference type="NCBIfam" id="NF046112">
    <property type="entry name" value="MSMEG_6209_Nter"/>
    <property type="match status" value="1"/>
</dbReference>
<accession>W9GJU9</accession>
<gene>
    <name evidence="1" type="ORF">N864_20920</name>
</gene>
<dbReference type="Proteomes" id="UP000019494">
    <property type="component" value="Unassembled WGS sequence"/>
</dbReference>
<dbReference type="PATRIC" id="fig|584657.3.peg.1581"/>
<reference evidence="2" key="1">
    <citation type="submission" date="2013-08" db="EMBL/GenBank/DDBJ databases">
        <title>Intrasporangium oryzae NRRL B-24470.</title>
        <authorList>
            <person name="Liu H."/>
            <person name="Wang G."/>
        </authorList>
    </citation>
    <scope>NUCLEOTIDE SEQUENCE [LARGE SCALE GENOMIC DNA]</scope>
    <source>
        <strain evidence="2">Q5-1</strain>
    </source>
</reference>
<name>W9GJU9_9MICO</name>
<dbReference type="OrthoDB" id="4277148at2"/>
<dbReference type="AlphaFoldDB" id="W9GJU9"/>
<proteinExistence type="predicted"/>
<comment type="caution">
    <text evidence="1">The sequence shown here is derived from an EMBL/GenBank/DDBJ whole genome shotgun (WGS) entry which is preliminary data.</text>
</comment>
<evidence type="ECO:0000313" key="2">
    <source>
        <dbReference type="Proteomes" id="UP000019494"/>
    </source>
</evidence>